<keyword evidence="3 8" id="KW-0540">Nuclease</keyword>
<sequence length="141" mass="15964">MMFILDTNVISEIFVPQPAPEVLAWMDGNDRSHYWVTAISRAELMLGLWLLPEGARKQRLAGFIHDFFSQVMTNAVLPFGKEDADIFAEVVAQRRGAGRPIGEFDAQIAAIARRTNFQVVTRNIRDFEDCGVNLVNPWEAR</sequence>
<evidence type="ECO:0000256" key="4">
    <source>
        <dbReference type="ARBA" id="ARBA00022723"/>
    </source>
</evidence>
<dbReference type="InterPro" id="IPR002716">
    <property type="entry name" value="PIN_dom"/>
</dbReference>
<evidence type="ECO:0000256" key="2">
    <source>
        <dbReference type="ARBA" id="ARBA00022649"/>
    </source>
</evidence>
<keyword evidence="6 8" id="KW-0460">Magnesium</keyword>
<keyword evidence="11" id="KW-1185">Reference proteome</keyword>
<comment type="caution">
    <text evidence="10">The sequence shown here is derived from an EMBL/GenBank/DDBJ whole genome shotgun (WGS) entry which is preliminary data.</text>
</comment>
<name>A0A8J6PJQ2_9HYPH</name>
<gene>
    <name evidence="8" type="primary">vapC</name>
    <name evidence="10" type="ORF">ICI42_09365</name>
</gene>
<evidence type="ECO:0000313" key="10">
    <source>
        <dbReference type="EMBL" id="MBD0414861.1"/>
    </source>
</evidence>
<dbReference type="Pfam" id="PF01850">
    <property type="entry name" value="PIN"/>
    <property type="match status" value="1"/>
</dbReference>
<protein>
    <recommendedName>
        <fullName evidence="8">Ribonuclease VapC</fullName>
        <shortName evidence="8">RNase VapC</shortName>
        <ecNumber evidence="8">3.1.-.-</ecNumber>
    </recommendedName>
    <alternativeName>
        <fullName evidence="8">Toxin VapC</fullName>
    </alternativeName>
</protein>
<feature type="binding site" evidence="8">
    <location>
        <position position="6"/>
    </location>
    <ligand>
        <name>Mg(2+)</name>
        <dbReference type="ChEBI" id="CHEBI:18420"/>
    </ligand>
</feature>
<evidence type="ECO:0000256" key="6">
    <source>
        <dbReference type="ARBA" id="ARBA00022842"/>
    </source>
</evidence>
<comment type="cofactor">
    <cofactor evidence="1 8">
        <name>Mg(2+)</name>
        <dbReference type="ChEBI" id="CHEBI:18420"/>
    </cofactor>
</comment>
<feature type="binding site" evidence="8">
    <location>
        <position position="105"/>
    </location>
    <ligand>
        <name>Mg(2+)</name>
        <dbReference type="ChEBI" id="CHEBI:18420"/>
    </ligand>
</feature>
<evidence type="ECO:0000256" key="1">
    <source>
        <dbReference type="ARBA" id="ARBA00001946"/>
    </source>
</evidence>
<dbReference type="GO" id="GO:0090729">
    <property type="term" value="F:toxin activity"/>
    <property type="evidence" value="ECO:0007669"/>
    <property type="project" value="UniProtKB-KW"/>
</dbReference>
<dbReference type="InterPro" id="IPR029060">
    <property type="entry name" value="PIN-like_dom_sf"/>
</dbReference>
<dbReference type="HAMAP" id="MF_00265">
    <property type="entry name" value="VapC_Nob1"/>
    <property type="match status" value="1"/>
</dbReference>
<dbReference type="PANTHER" id="PTHR33653:SF1">
    <property type="entry name" value="RIBONUCLEASE VAPC2"/>
    <property type="match status" value="1"/>
</dbReference>
<dbReference type="EC" id="3.1.-.-" evidence="8"/>
<dbReference type="InterPro" id="IPR022907">
    <property type="entry name" value="VapC_family"/>
</dbReference>
<evidence type="ECO:0000259" key="9">
    <source>
        <dbReference type="Pfam" id="PF01850"/>
    </source>
</evidence>
<dbReference type="EMBL" id="JACVVX010000002">
    <property type="protein sequence ID" value="MBD0414861.1"/>
    <property type="molecule type" value="Genomic_DNA"/>
</dbReference>
<reference evidence="10" key="1">
    <citation type="submission" date="2020-09" db="EMBL/GenBank/DDBJ databases">
        <title>Genome seq and assembly of Tianweitania sp.</title>
        <authorList>
            <person name="Chhetri G."/>
        </authorList>
    </citation>
    <scope>NUCLEOTIDE SEQUENCE</scope>
    <source>
        <strain evidence="10">Rool2</strain>
    </source>
</reference>
<dbReference type="GO" id="GO:0004540">
    <property type="term" value="F:RNA nuclease activity"/>
    <property type="evidence" value="ECO:0007669"/>
    <property type="project" value="InterPro"/>
</dbReference>
<comment type="similarity">
    <text evidence="7 8">Belongs to the PINc/VapC protein family.</text>
</comment>
<dbReference type="SUPFAM" id="SSF88723">
    <property type="entry name" value="PIN domain-like"/>
    <property type="match status" value="1"/>
</dbReference>
<keyword evidence="2 8" id="KW-1277">Toxin-antitoxin system</keyword>
<dbReference type="AlphaFoldDB" id="A0A8J6PJQ2"/>
<proteinExistence type="inferred from homology"/>
<dbReference type="GO" id="GO:0016787">
    <property type="term" value="F:hydrolase activity"/>
    <property type="evidence" value="ECO:0007669"/>
    <property type="project" value="UniProtKB-KW"/>
</dbReference>
<keyword evidence="4 8" id="KW-0479">Metal-binding</keyword>
<dbReference type="PANTHER" id="PTHR33653">
    <property type="entry name" value="RIBONUCLEASE VAPC2"/>
    <property type="match status" value="1"/>
</dbReference>
<evidence type="ECO:0000256" key="7">
    <source>
        <dbReference type="ARBA" id="ARBA00038093"/>
    </source>
</evidence>
<evidence type="ECO:0000256" key="8">
    <source>
        <dbReference type="HAMAP-Rule" id="MF_00265"/>
    </source>
</evidence>
<dbReference type="GO" id="GO:0000287">
    <property type="term" value="F:magnesium ion binding"/>
    <property type="evidence" value="ECO:0007669"/>
    <property type="project" value="UniProtKB-UniRule"/>
</dbReference>
<keyword evidence="8" id="KW-0800">Toxin</keyword>
<evidence type="ECO:0000313" key="11">
    <source>
        <dbReference type="Proteomes" id="UP000643405"/>
    </source>
</evidence>
<evidence type="ECO:0000256" key="5">
    <source>
        <dbReference type="ARBA" id="ARBA00022801"/>
    </source>
</evidence>
<dbReference type="Gene3D" id="3.40.50.1010">
    <property type="entry name" value="5'-nuclease"/>
    <property type="match status" value="1"/>
</dbReference>
<dbReference type="InterPro" id="IPR050556">
    <property type="entry name" value="Type_II_TA_system_RNase"/>
</dbReference>
<accession>A0A8J6PJQ2</accession>
<organism evidence="10 11">
    <name type="scientific">Oryzicola mucosus</name>
    <dbReference type="NCBI Taxonomy" id="2767425"/>
    <lineage>
        <taxon>Bacteria</taxon>
        <taxon>Pseudomonadati</taxon>
        <taxon>Pseudomonadota</taxon>
        <taxon>Alphaproteobacteria</taxon>
        <taxon>Hyphomicrobiales</taxon>
        <taxon>Phyllobacteriaceae</taxon>
        <taxon>Oryzicola</taxon>
    </lineage>
</organism>
<keyword evidence="5 8" id="KW-0378">Hydrolase</keyword>
<dbReference type="RefSeq" id="WP_188164274.1">
    <property type="nucleotide sequence ID" value="NZ_JACVVX010000002.1"/>
</dbReference>
<dbReference type="Proteomes" id="UP000643405">
    <property type="component" value="Unassembled WGS sequence"/>
</dbReference>
<feature type="domain" description="PIN" evidence="9">
    <location>
        <begin position="4"/>
        <end position="128"/>
    </location>
</feature>
<dbReference type="CDD" id="cd18731">
    <property type="entry name" value="PIN_NgFitB-like"/>
    <property type="match status" value="1"/>
</dbReference>
<evidence type="ECO:0000256" key="3">
    <source>
        <dbReference type="ARBA" id="ARBA00022722"/>
    </source>
</evidence>
<comment type="function">
    <text evidence="8">Toxic component of a toxin-antitoxin (TA) system. An RNase.</text>
</comment>